<dbReference type="InterPro" id="IPR036397">
    <property type="entry name" value="RNaseH_sf"/>
</dbReference>
<dbReference type="VEuPathDB" id="MicrosporidiaDB:NCER_102636"/>
<gene>
    <name evidence="1" type="ORF">NCER_102636</name>
</gene>
<dbReference type="OMA" id="MWRRREC"/>
<dbReference type="GO" id="GO:0003676">
    <property type="term" value="F:nucleic acid binding"/>
    <property type="evidence" value="ECO:0007669"/>
    <property type="project" value="InterPro"/>
</dbReference>
<dbReference type="Proteomes" id="UP000009082">
    <property type="component" value="Unassembled WGS sequence"/>
</dbReference>
<proteinExistence type="predicted"/>
<protein>
    <recommendedName>
        <fullName evidence="3">Transposable element tc3 transposase</fullName>
    </recommendedName>
</protein>
<evidence type="ECO:0000313" key="2">
    <source>
        <dbReference type="Proteomes" id="UP000009082"/>
    </source>
</evidence>
<reference evidence="2" key="1">
    <citation type="journal article" date="2009" name="PLoS Pathog.">
        <title>Genomic analyses of the microsporidian Nosema ceranae, an emergent pathogen of honey bees.</title>
        <authorList>
            <person name="Cornman R.S."/>
            <person name="Chen Y.P."/>
            <person name="Schatz M.C."/>
            <person name="Street C."/>
            <person name="Zhao Y."/>
            <person name="Desany B."/>
            <person name="Egholm M."/>
            <person name="Hutchison S."/>
            <person name="Pettis J.S."/>
            <person name="Lipkin W.I."/>
            <person name="Evans J.D."/>
        </authorList>
    </citation>
    <scope>NUCLEOTIDE SEQUENCE [LARGE SCALE GENOMIC DNA]</scope>
    <source>
        <strain evidence="2">BRL01</strain>
    </source>
</reference>
<dbReference type="InParanoid" id="C4VCB2"/>
<name>C4VCB2_VAIC1</name>
<dbReference type="OrthoDB" id="2195231at2759"/>
<dbReference type="AlphaFoldDB" id="C4VCB2"/>
<dbReference type="KEGG" id="nce:NCER_102636"/>
<evidence type="ECO:0008006" key="3">
    <source>
        <dbReference type="Google" id="ProtNLM"/>
    </source>
</evidence>
<organism evidence="2">
    <name type="scientific">Vairimorpha ceranae (strain BRL01)</name>
    <name type="common">Microsporidian parasite</name>
    <name type="synonym">Nosema ceranae</name>
    <dbReference type="NCBI Taxonomy" id="578460"/>
    <lineage>
        <taxon>Eukaryota</taxon>
        <taxon>Fungi</taxon>
        <taxon>Fungi incertae sedis</taxon>
        <taxon>Microsporidia</taxon>
        <taxon>Nosematidae</taxon>
        <taxon>Vairimorpha</taxon>
    </lineage>
</organism>
<dbReference type="HOGENOM" id="CLU_033666_6_3_1"/>
<dbReference type="EMBL" id="ACOL01004223">
    <property type="protein sequence ID" value="EEQ81140.1"/>
    <property type="molecule type" value="Genomic_DNA"/>
</dbReference>
<accession>C4VCB2</accession>
<dbReference type="Gene3D" id="3.30.420.10">
    <property type="entry name" value="Ribonuclease H-like superfamily/Ribonuclease H"/>
    <property type="match status" value="1"/>
</dbReference>
<sequence>MRQSPNLKDVHKLKRFEFALDKILWTRQWHKVIFSDEKKFNLDGPDGFKYYWHYVNKEEISYSKRIQGGGCIMVWVSFCSSEQLILQIFSTKMNSTSYCKMLETSLLAFTESKSNNINDVDSNLNYIFQQNNASCHRVRATKI</sequence>
<evidence type="ECO:0000313" key="1">
    <source>
        <dbReference type="EMBL" id="EEQ81140.1"/>
    </source>
</evidence>